<sequence length="148" mass="16935">MNSTDPISSMFAQIQNGQKAKLFSVLVPVSKSKLAILDAFYFHGYIQGYRLISAQNTMHVRSRLHNTNNYIFCKGQIEIFLKYSNVTGVIDKIVRISSPGQRVFYCNKKKYNLEHEFKTSFFSTSFGILPGYMCNSRNLGGEFLCVIY</sequence>
<proteinExistence type="inferred from homology"/>
<reference evidence="4" key="1">
    <citation type="journal article" date="2018" name="BMC Biol.">
        <title>Nuclear genome sequence of the plastid-lacking cryptomonad Goniomonas avonlea provides insights into the evolution of secondary plastids.</title>
        <authorList>
            <person name="Cenci U."/>
            <person name="Sibbald S.J."/>
            <person name="Curtis B.A."/>
            <person name="Kamikawa R."/>
            <person name="Eme L."/>
            <person name="Moog D."/>
            <person name="Henrissat B."/>
            <person name="Marechal E."/>
            <person name="Chabi M."/>
            <person name="Djemiel C."/>
            <person name="Roger A.J."/>
            <person name="Kim E."/>
            <person name="Archibald J.M."/>
        </authorList>
    </citation>
    <scope>NUCLEOTIDE SEQUENCE</scope>
</reference>
<dbReference type="InterPro" id="IPR035987">
    <property type="entry name" value="Ribosomal_uS8_sf"/>
</dbReference>
<keyword evidence="4" id="KW-0496">Mitochondrion</keyword>
<comment type="similarity">
    <text evidence="1">Belongs to the universal ribosomal protein uS8 family.</text>
</comment>
<dbReference type="InterPro" id="IPR000630">
    <property type="entry name" value="Ribosomal_uS8"/>
</dbReference>
<gene>
    <name evidence="4" type="primary">rps8</name>
</gene>
<keyword evidence="3" id="KW-0687">Ribonucleoprotein</keyword>
<keyword evidence="2 4" id="KW-0689">Ribosomal protein</keyword>
<name>A0A348G6N0_9CRYP</name>
<dbReference type="SUPFAM" id="SSF56047">
    <property type="entry name" value="Ribosomal protein S8"/>
    <property type="match status" value="1"/>
</dbReference>
<accession>A0A348G6N0</accession>
<dbReference type="GO" id="GO:0006412">
    <property type="term" value="P:translation"/>
    <property type="evidence" value="ECO:0007669"/>
    <property type="project" value="InterPro"/>
</dbReference>
<dbReference type="GO" id="GO:0005840">
    <property type="term" value="C:ribosome"/>
    <property type="evidence" value="ECO:0007669"/>
    <property type="project" value="UniProtKB-KW"/>
</dbReference>
<evidence type="ECO:0000256" key="2">
    <source>
        <dbReference type="ARBA" id="ARBA00022980"/>
    </source>
</evidence>
<dbReference type="GO" id="GO:0003735">
    <property type="term" value="F:structural constituent of ribosome"/>
    <property type="evidence" value="ECO:0007669"/>
    <property type="project" value="InterPro"/>
</dbReference>
<dbReference type="Gene3D" id="3.30.1490.10">
    <property type="match status" value="1"/>
</dbReference>
<geneLocation type="mitochondrion" evidence="4"/>
<evidence type="ECO:0000256" key="1">
    <source>
        <dbReference type="ARBA" id="ARBA00006471"/>
    </source>
</evidence>
<protein>
    <submittedName>
        <fullName evidence="4">Ribosomal protein S8</fullName>
    </submittedName>
</protein>
<dbReference type="Pfam" id="PF00410">
    <property type="entry name" value="Ribosomal_S8"/>
    <property type="match status" value="1"/>
</dbReference>
<dbReference type="Gene3D" id="3.30.1370.30">
    <property type="match status" value="1"/>
</dbReference>
<dbReference type="GO" id="GO:1990904">
    <property type="term" value="C:ribonucleoprotein complex"/>
    <property type="evidence" value="ECO:0007669"/>
    <property type="project" value="UniProtKB-KW"/>
</dbReference>
<dbReference type="AlphaFoldDB" id="A0A348G6N0"/>
<evidence type="ECO:0000256" key="3">
    <source>
        <dbReference type="ARBA" id="ARBA00023274"/>
    </source>
</evidence>
<evidence type="ECO:0000313" key="4">
    <source>
        <dbReference type="EMBL" id="BBF98327.1"/>
    </source>
</evidence>
<dbReference type="EMBL" id="AP018919">
    <property type="protein sequence ID" value="BBF98327.1"/>
    <property type="molecule type" value="Genomic_DNA"/>
</dbReference>
<organism evidence="4">
    <name type="scientific">Goniomonas avonlea</name>
    <dbReference type="NCBI Taxonomy" id="1255295"/>
    <lineage>
        <taxon>Eukaryota</taxon>
        <taxon>Cryptophyceae</taxon>
        <taxon>Cyathomonadacea</taxon>
        <taxon>Goniomonadaceae</taxon>
        <taxon>Goniomonas</taxon>
    </lineage>
</organism>